<keyword evidence="3" id="KW-1185">Reference proteome</keyword>
<dbReference type="RefSeq" id="WP_167081004.1">
    <property type="nucleotide sequence ID" value="NZ_BAAADC010000001.1"/>
</dbReference>
<reference evidence="2 3" key="1">
    <citation type="submission" date="2020-03" db="EMBL/GenBank/DDBJ databases">
        <title>Genomic Encyclopedia of Type Strains, Phase IV (KMG-IV): sequencing the most valuable type-strain genomes for metagenomic binning, comparative biology and taxonomic classification.</title>
        <authorList>
            <person name="Goeker M."/>
        </authorList>
    </citation>
    <scope>NUCLEOTIDE SEQUENCE [LARGE SCALE GENOMIC DNA]</scope>
    <source>
        <strain evidence="2 3">DSM 19867</strain>
    </source>
</reference>
<evidence type="ECO:0000313" key="2">
    <source>
        <dbReference type="EMBL" id="NIK87418.1"/>
    </source>
</evidence>
<sequence>MRKIMLVAALAALTGTAANATTWVATCTDGKNVQYVQTVKGAGYLYLRTAKDYFQAARLTQTSDSETVVCGTVVGNAEAGQPPVSELCIDKSRQEISLKYRKPGASALEDVGVYCAAVVTLRATNLKEH</sequence>
<feature type="signal peptide" evidence="1">
    <location>
        <begin position="1"/>
        <end position="20"/>
    </location>
</feature>
<protein>
    <submittedName>
        <fullName evidence="2">Uncharacterized protein</fullName>
    </submittedName>
</protein>
<organism evidence="2 3">
    <name type="scientific">Rhizomicrobium palustre</name>
    <dbReference type="NCBI Taxonomy" id="189966"/>
    <lineage>
        <taxon>Bacteria</taxon>
        <taxon>Pseudomonadati</taxon>
        <taxon>Pseudomonadota</taxon>
        <taxon>Alphaproteobacteria</taxon>
        <taxon>Micropepsales</taxon>
        <taxon>Micropepsaceae</taxon>
        <taxon>Rhizomicrobium</taxon>
    </lineage>
</organism>
<dbReference type="EMBL" id="JAASRM010000001">
    <property type="protein sequence ID" value="NIK87418.1"/>
    <property type="molecule type" value="Genomic_DNA"/>
</dbReference>
<dbReference type="Proteomes" id="UP000570514">
    <property type="component" value="Unassembled WGS sequence"/>
</dbReference>
<gene>
    <name evidence="2" type="ORF">FHS83_000736</name>
</gene>
<feature type="chain" id="PRO_5032473224" evidence="1">
    <location>
        <begin position="21"/>
        <end position="129"/>
    </location>
</feature>
<evidence type="ECO:0000256" key="1">
    <source>
        <dbReference type="SAM" id="SignalP"/>
    </source>
</evidence>
<comment type="caution">
    <text evidence="2">The sequence shown here is derived from an EMBL/GenBank/DDBJ whole genome shotgun (WGS) entry which is preliminary data.</text>
</comment>
<accession>A0A846MV61</accession>
<name>A0A846MV61_9PROT</name>
<dbReference type="AlphaFoldDB" id="A0A846MV61"/>
<proteinExistence type="predicted"/>
<evidence type="ECO:0000313" key="3">
    <source>
        <dbReference type="Proteomes" id="UP000570514"/>
    </source>
</evidence>
<keyword evidence="1" id="KW-0732">Signal</keyword>